<dbReference type="EMBL" id="LQZQ01000003">
    <property type="protein sequence ID" value="KYG81100.1"/>
    <property type="molecule type" value="Genomic_DNA"/>
</dbReference>
<gene>
    <name evidence="1" type="ORF">MB14_15110</name>
</gene>
<comment type="caution">
    <text evidence="1">The sequence shown here is derived from an EMBL/GenBank/DDBJ whole genome shotgun (WGS) entry which is preliminary data.</text>
</comment>
<organism evidence="1 2">
    <name type="scientific">Roseivirga ehrenbergii (strain DSM 102268 / JCM 13514 / KCTC 12282 / NCIMB 14502 / KMM 6017)</name>
    <dbReference type="NCBI Taxonomy" id="279360"/>
    <lineage>
        <taxon>Bacteria</taxon>
        <taxon>Pseudomonadati</taxon>
        <taxon>Bacteroidota</taxon>
        <taxon>Cytophagia</taxon>
        <taxon>Cytophagales</taxon>
        <taxon>Roseivirgaceae</taxon>
        <taxon>Roseivirga</taxon>
    </lineage>
</organism>
<sequence>MLETNQQGLKTAYFSYINCCCNDKTIQISLNQKLDKHNLKFIEVAPETPFDTEWVQSFIKIGSAWELFTQKHGGNVTGKLSAYGIQLESNISLKSYEVSFETLKRLTDVNAGNLMNDTYTYSTTIKIDKPCMKLQRQFKVRSRNWVRVLFRLFNGYKKTAVTKGFIYYGNSKEQLDKLIDLNVNQYSNFGWIKRSSSEIIIRFYTVEDSVDGINKYVKFLNKLINYD</sequence>
<evidence type="ECO:0000313" key="2">
    <source>
        <dbReference type="Proteomes" id="UP000075583"/>
    </source>
</evidence>
<accession>A0A150XQT2</accession>
<dbReference type="AlphaFoldDB" id="A0A150XQT2"/>
<keyword evidence="2" id="KW-1185">Reference proteome</keyword>
<name>A0A150XQT2_ROSEK</name>
<proteinExistence type="predicted"/>
<reference evidence="1" key="1">
    <citation type="submission" date="2016-01" db="EMBL/GenBank/DDBJ databases">
        <title>Genome sequencing of Roseivirga ehrenbergii KMM 6017.</title>
        <authorList>
            <person name="Selvaratnam C."/>
            <person name="Thevarajoo S."/>
            <person name="Goh K.M."/>
            <person name="Ee R."/>
            <person name="Chan K.-G."/>
            <person name="Chong C.S."/>
        </authorList>
    </citation>
    <scope>NUCLEOTIDE SEQUENCE [LARGE SCALE GENOMIC DNA]</scope>
    <source>
        <strain evidence="1">KMM 6017</strain>
    </source>
</reference>
<evidence type="ECO:0000313" key="1">
    <source>
        <dbReference type="EMBL" id="KYG81100.1"/>
    </source>
</evidence>
<dbReference type="Proteomes" id="UP000075583">
    <property type="component" value="Unassembled WGS sequence"/>
</dbReference>
<protein>
    <submittedName>
        <fullName evidence="1">Uncharacterized protein</fullName>
    </submittedName>
</protein>